<proteinExistence type="predicted"/>
<dbReference type="Proteomes" id="UP000625711">
    <property type="component" value="Unassembled WGS sequence"/>
</dbReference>
<feature type="non-terminal residue" evidence="1">
    <location>
        <position position="1"/>
    </location>
</feature>
<gene>
    <name evidence="1" type="ORF">GWI33_009560</name>
</gene>
<organism evidence="1 2">
    <name type="scientific">Rhynchophorus ferrugineus</name>
    <name type="common">Red palm weevil</name>
    <name type="synonym">Curculio ferrugineus</name>
    <dbReference type="NCBI Taxonomy" id="354439"/>
    <lineage>
        <taxon>Eukaryota</taxon>
        <taxon>Metazoa</taxon>
        <taxon>Ecdysozoa</taxon>
        <taxon>Arthropoda</taxon>
        <taxon>Hexapoda</taxon>
        <taxon>Insecta</taxon>
        <taxon>Pterygota</taxon>
        <taxon>Neoptera</taxon>
        <taxon>Endopterygota</taxon>
        <taxon>Coleoptera</taxon>
        <taxon>Polyphaga</taxon>
        <taxon>Cucujiformia</taxon>
        <taxon>Curculionidae</taxon>
        <taxon>Dryophthorinae</taxon>
        <taxon>Rhynchophorus</taxon>
    </lineage>
</organism>
<dbReference type="AlphaFoldDB" id="A0A834IFL3"/>
<dbReference type="OrthoDB" id="5839090at2759"/>
<dbReference type="Gene3D" id="2.60.40.1760">
    <property type="entry name" value="glycosyl hydrolase (family 31)"/>
    <property type="match status" value="1"/>
</dbReference>
<dbReference type="EMBL" id="JAACXV010004606">
    <property type="protein sequence ID" value="KAF7277013.1"/>
    <property type="molecule type" value="Genomic_DNA"/>
</dbReference>
<evidence type="ECO:0000313" key="1">
    <source>
        <dbReference type="EMBL" id="KAF7277013.1"/>
    </source>
</evidence>
<reference evidence="1" key="1">
    <citation type="submission" date="2020-08" db="EMBL/GenBank/DDBJ databases">
        <title>Genome sequencing and assembly of the red palm weevil Rhynchophorus ferrugineus.</title>
        <authorList>
            <person name="Dias G.B."/>
            <person name="Bergman C.M."/>
            <person name="Manee M."/>
        </authorList>
    </citation>
    <scope>NUCLEOTIDE SEQUENCE</scope>
    <source>
        <strain evidence="1">AA-2017</strain>
        <tissue evidence="1">Whole larva</tissue>
    </source>
</reference>
<sequence length="152" mass="17303">KDNDVIFNTANGALIASKYFWEWSFQFSNHTLFGLGQNVIRLAGNETIKKVIYKNRNDHSTQPVIWTYNKNKFYGFLVKNNGPVEITVLPSNIIIVRSLTSNRFEVEITQGSTPKDLYENQIGNFVPSPLWALGTHNCSKLYKKSRGDVVVC</sequence>
<comment type="caution">
    <text evidence="1">The sequence shown here is derived from an EMBL/GenBank/DDBJ whole genome shotgun (WGS) entry which is preliminary data.</text>
</comment>
<keyword evidence="2" id="KW-1185">Reference proteome</keyword>
<protein>
    <submittedName>
        <fullName evidence="1">Uncharacterized protein</fullName>
    </submittedName>
</protein>
<accession>A0A834IFL3</accession>
<name>A0A834IFL3_RHYFE</name>
<evidence type="ECO:0000313" key="2">
    <source>
        <dbReference type="Proteomes" id="UP000625711"/>
    </source>
</evidence>